<keyword evidence="6 9" id="KW-1015">Disulfide bond</keyword>
<dbReference type="STRING" id="240159.A0A4U5UEF2"/>
<evidence type="ECO:0000256" key="6">
    <source>
        <dbReference type="ARBA" id="ARBA00023157"/>
    </source>
</evidence>
<evidence type="ECO:0000313" key="12">
    <source>
        <dbReference type="EMBL" id="TKS72893.1"/>
    </source>
</evidence>
<evidence type="ECO:0000256" key="2">
    <source>
        <dbReference type="ARBA" id="ARBA00022525"/>
    </source>
</evidence>
<feature type="coiled-coil region" evidence="10">
    <location>
        <begin position="531"/>
        <end position="558"/>
    </location>
</feature>
<sequence length="614" mass="69552">MEGTERPSCDPETGECICRIGVTGIFCDECAPGYDSAFPACNECHPCTALWAKDVTDVQRAAQTMRTFIPHHENDLRPEDSHHRQQMQKMLSELDNLANLTGRSPPRVEKVEKLFAMIGKLKDATNPNMILPDLSPLLNTEIDNIRLEFKKLLNNLEEKLNEYPDDEDESSEELLDEIQKLHKAFMSEEKRVRNAGRAVEDSMDTRQDVKHKLSTCSKGDLAPLEKKICGGPGLDDCSGCGGALCGLDLGDRKCGGPSCDGVFPASQNASQMAESAKDQLTGLPSRLQESKNKAGLQLIDCSPPFLSDDEVHNTFYFAFNECKYGLKLKTINNAKQAAQDTKDQAKDLQDRINNNMDLLERDKNKTKELIQRVKDFLLDEMVPPEDIEKMARAVLAIQLPQSLDQIQSMINDINNLLSNATNAQDNLNNLDDHTQTAKDLLQKTQELRERTENIDVTEIRRDIYEAENAQDKANNDLETASRDRDTTRDTVQDVMRQIFQIQELDDVMKQFEVLKQKSINHEDQGEAGERLTNIVEEVEKMKREMDDKLRQIQDLEDRIIVYVSSMLSDLEDRITRLAQSEKDKAAMVSRLLDMVDSLRKEIYKRAEGYAICTS</sequence>
<accession>A0A4U5UEF2</accession>
<comment type="caution">
    <text evidence="9">Lacks conserved residue(s) required for the propagation of feature annotation.</text>
</comment>
<dbReference type="AlphaFoldDB" id="A0A4U5UEF2"/>
<keyword evidence="4" id="KW-0677">Repeat</keyword>
<feature type="domain" description="Laminin EGF-like" evidence="11">
    <location>
        <begin position="1"/>
        <end position="46"/>
    </location>
</feature>
<dbReference type="InterPro" id="IPR002049">
    <property type="entry name" value="LE_dom"/>
</dbReference>
<dbReference type="SUPFAM" id="SSF57196">
    <property type="entry name" value="EGF/Laminin"/>
    <property type="match status" value="1"/>
</dbReference>
<evidence type="ECO:0000256" key="7">
    <source>
        <dbReference type="ARBA" id="ARBA00023180"/>
    </source>
</evidence>
<evidence type="ECO:0000256" key="1">
    <source>
        <dbReference type="ARBA" id="ARBA00004498"/>
    </source>
</evidence>
<keyword evidence="2" id="KW-0964">Secreted</keyword>
<dbReference type="Pfam" id="PF00053">
    <property type="entry name" value="EGF_laminin"/>
    <property type="match status" value="1"/>
</dbReference>
<keyword evidence="3" id="KW-0272">Extracellular matrix</keyword>
<evidence type="ECO:0000259" key="11">
    <source>
        <dbReference type="PROSITE" id="PS50027"/>
    </source>
</evidence>
<dbReference type="PROSITE" id="PS50027">
    <property type="entry name" value="EGF_LAM_2"/>
    <property type="match status" value="1"/>
</dbReference>
<evidence type="ECO:0000256" key="4">
    <source>
        <dbReference type="ARBA" id="ARBA00022737"/>
    </source>
</evidence>
<feature type="disulfide bond" evidence="9">
    <location>
        <begin position="18"/>
        <end position="27"/>
    </location>
</feature>
<evidence type="ECO:0000313" key="13">
    <source>
        <dbReference type="Proteomes" id="UP000298787"/>
    </source>
</evidence>
<evidence type="ECO:0000256" key="10">
    <source>
        <dbReference type="SAM" id="Coils"/>
    </source>
</evidence>
<dbReference type="Proteomes" id="UP000298787">
    <property type="component" value="Chromosome 7"/>
</dbReference>
<dbReference type="Gene3D" id="2.10.25.10">
    <property type="entry name" value="Laminin"/>
    <property type="match status" value="1"/>
</dbReference>
<dbReference type="EMBL" id="CM014084">
    <property type="protein sequence ID" value="TKS72893.1"/>
    <property type="molecule type" value="Genomic_DNA"/>
</dbReference>
<feature type="coiled-coil region" evidence="10">
    <location>
        <begin position="403"/>
        <end position="483"/>
    </location>
</feature>
<evidence type="ECO:0000256" key="5">
    <source>
        <dbReference type="ARBA" id="ARBA00023054"/>
    </source>
</evidence>
<keyword evidence="7" id="KW-0325">Glycoprotein</keyword>
<name>A0A4U5UEF2_COLLU</name>
<dbReference type="SMART" id="SM00180">
    <property type="entry name" value="EGF_Lam"/>
    <property type="match status" value="1"/>
</dbReference>
<dbReference type="InterPro" id="IPR056860">
    <property type="entry name" value="LAMB4_dom"/>
</dbReference>
<dbReference type="Pfam" id="PF23219">
    <property type="entry name" value="LAMB1"/>
    <property type="match status" value="1"/>
</dbReference>
<dbReference type="InterPro" id="IPR056558">
    <property type="entry name" value="LAMB1-4_helical"/>
</dbReference>
<proteinExistence type="predicted"/>
<comment type="subcellular location">
    <subcellularLocation>
        <location evidence="1">Secreted</location>
        <location evidence="1">Extracellular space</location>
        <location evidence="1">Extracellular matrix</location>
    </subcellularLocation>
</comment>
<keyword evidence="8 9" id="KW-0424">Laminin EGF-like domain</keyword>
<evidence type="ECO:0000256" key="8">
    <source>
        <dbReference type="ARBA" id="ARBA00023292"/>
    </source>
</evidence>
<feature type="coiled-coil region" evidence="10">
    <location>
        <begin position="142"/>
        <end position="173"/>
    </location>
</feature>
<keyword evidence="5 10" id="KW-0175">Coiled coil</keyword>
<dbReference type="Pfam" id="PF24999">
    <property type="entry name" value="LAMB4"/>
    <property type="match status" value="1"/>
</dbReference>
<reference evidence="12 13" key="1">
    <citation type="submission" date="2019-01" db="EMBL/GenBank/DDBJ databases">
        <title>Genome Assembly of Collichthys lucidus.</title>
        <authorList>
            <person name="Cai M."/>
            <person name="Xiao S."/>
        </authorList>
    </citation>
    <scope>NUCLEOTIDE SEQUENCE [LARGE SCALE GENOMIC DNA]</scope>
    <source>
        <strain evidence="12">JT15FE1705JMU</strain>
        <tissue evidence="12">Muscle</tissue>
    </source>
</reference>
<keyword evidence="13" id="KW-1185">Reference proteome</keyword>
<dbReference type="CDD" id="cd00055">
    <property type="entry name" value="EGF_Lam"/>
    <property type="match status" value="1"/>
</dbReference>
<evidence type="ECO:0000256" key="9">
    <source>
        <dbReference type="PROSITE-ProRule" id="PRU00460"/>
    </source>
</evidence>
<gene>
    <name evidence="12" type="ORF">D9C73_006970</name>
</gene>
<organism evidence="12 13">
    <name type="scientific">Collichthys lucidus</name>
    <name type="common">Big head croaker</name>
    <name type="synonym">Sciaena lucida</name>
    <dbReference type="NCBI Taxonomy" id="240159"/>
    <lineage>
        <taxon>Eukaryota</taxon>
        <taxon>Metazoa</taxon>
        <taxon>Chordata</taxon>
        <taxon>Craniata</taxon>
        <taxon>Vertebrata</taxon>
        <taxon>Euteleostomi</taxon>
        <taxon>Actinopterygii</taxon>
        <taxon>Neopterygii</taxon>
        <taxon>Teleostei</taxon>
        <taxon>Neoteleostei</taxon>
        <taxon>Acanthomorphata</taxon>
        <taxon>Eupercaria</taxon>
        <taxon>Sciaenidae</taxon>
        <taxon>Collichthys</taxon>
    </lineage>
</organism>
<dbReference type="FunFam" id="2.10.25.10:FF:000135">
    <property type="entry name" value="Laminin subunit beta 4"/>
    <property type="match status" value="1"/>
</dbReference>
<dbReference type="PROSITE" id="PS01248">
    <property type="entry name" value="EGF_LAM_1"/>
    <property type="match status" value="1"/>
</dbReference>
<protein>
    <submittedName>
        <fullName evidence="12">Laminin subunit beta-4</fullName>
    </submittedName>
</protein>
<feature type="disulfide bond" evidence="9">
    <location>
        <begin position="30"/>
        <end position="44"/>
    </location>
</feature>
<evidence type="ECO:0000256" key="3">
    <source>
        <dbReference type="ARBA" id="ARBA00022530"/>
    </source>
</evidence>
<feature type="coiled-coil region" evidence="10">
    <location>
        <begin position="328"/>
        <end position="369"/>
    </location>
</feature>